<dbReference type="EMBL" id="LVLJ01000471">
    <property type="protein sequence ID" value="OAE33927.1"/>
    <property type="molecule type" value="Genomic_DNA"/>
</dbReference>
<feature type="region of interest" description="Disordered" evidence="1">
    <location>
        <begin position="1"/>
        <end position="20"/>
    </location>
</feature>
<evidence type="ECO:0000313" key="4">
    <source>
        <dbReference type="Proteomes" id="UP000077202"/>
    </source>
</evidence>
<accession>A0A176WL86</accession>
<name>A0A176WL86_MARPO</name>
<reference evidence="3 4" key="1">
    <citation type="submission" date="2016-03" db="EMBL/GenBank/DDBJ databases">
        <title>Mechanisms controlling the formation of the plant cell surface in tip-growing cells are functionally conserved among land plants.</title>
        <authorList>
            <person name="Honkanen S."/>
            <person name="Jones V.A."/>
            <person name="Morieri G."/>
            <person name="Champion C."/>
            <person name="Hetherington A.J."/>
            <person name="Kelly S."/>
            <person name="Saint-Marcoux D."/>
            <person name="Proust H."/>
            <person name="Prescott H."/>
            <person name="Dolan L."/>
        </authorList>
    </citation>
    <scope>NUCLEOTIDE SEQUENCE [LARGE SCALE GENOMIC DNA]</scope>
    <source>
        <strain evidence="4">cv. Tak-1 and cv. Tak-2</strain>
        <tissue evidence="3">Whole gametophyte</tissue>
    </source>
</reference>
<reference evidence="2" key="2">
    <citation type="journal article" date="2019" name="Curr. Biol.">
        <title>Chromatin organization in early land plants reveals an ancestral association between H3K27me3, transposons, and constitutive heterochromatin.</title>
        <authorList>
            <person name="Montgomery S.A."/>
            <person name="Tanizawa Y."/>
            <person name="Galik B."/>
            <person name="Wang N."/>
            <person name="Ito T."/>
            <person name="Mochizuki T."/>
            <person name="Akimcheva S."/>
            <person name="Bowman J."/>
            <person name="Cognat V."/>
            <person name="Drouard L."/>
            <person name="Ekker H."/>
            <person name="Houng S."/>
            <person name="Kohchi T."/>
            <person name="Lin S."/>
            <person name="Liu L.D."/>
            <person name="Nakamura Y."/>
            <person name="Valeeva L.R."/>
            <person name="Shakirov E.V."/>
            <person name="Shippen D.E."/>
            <person name="Wei W."/>
            <person name="Yagura M."/>
            <person name="Yamaoka S."/>
            <person name="Yamato K.T."/>
            <person name="Liu C."/>
            <person name="Berger F."/>
        </authorList>
    </citation>
    <scope>NUCLEOTIDE SEQUENCE [LARGE SCALE GENOMIC DNA]</scope>
    <source>
        <strain evidence="2">Tak-1</strain>
    </source>
</reference>
<proteinExistence type="predicted"/>
<dbReference type="AlphaFoldDB" id="A0A176WL86"/>
<reference evidence="5" key="3">
    <citation type="journal article" date="2020" name="Curr. Biol.">
        <title>Chromatin organization in early land plants reveals an ancestral association between H3K27me3, transposons, and constitutive heterochromatin.</title>
        <authorList>
            <person name="Montgomery S.A."/>
            <person name="Tanizawa Y."/>
            <person name="Galik B."/>
            <person name="Wang N."/>
            <person name="Ito T."/>
            <person name="Mochizuki T."/>
            <person name="Akimcheva S."/>
            <person name="Bowman J.L."/>
            <person name="Cognat V."/>
            <person name="Marechal-Drouard L."/>
            <person name="Ekker H."/>
            <person name="Hong S.F."/>
            <person name="Kohchi T."/>
            <person name="Lin S.S."/>
            <person name="Liu L.D."/>
            <person name="Nakamura Y."/>
            <person name="Valeeva L.R."/>
            <person name="Shakirov E.V."/>
            <person name="Shippen D.E."/>
            <person name="Wei W.L."/>
            <person name="Yagura M."/>
            <person name="Yamaoka S."/>
            <person name="Yamato K.T."/>
            <person name="Liu C."/>
            <person name="Berger F."/>
        </authorList>
    </citation>
    <scope>NUCLEOTIDE SEQUENCE [LARGE SCALE GENOMIC DNA]</scope>
    <source>
        <strain evidence="5">Tak-1</strain>
    </source>
</reference>
<dbReference type="Proteomes" id="UP001162541">
    <property type="component" value="Chromosome 6"/>
</dbReference>
<evidence type="ECO:0000256" key="1">
    <source>
        <dbReference type="SAM" id="MobiDB-lite"/>
    </source>
</evidence>
<protein>
    <submittedName>
        <fullName evidence="3">Uncharacterized protein</fullName>
    </submittedName>
</protein>
<evidence type="ECO:0000313" key="5">
    <source>
        <dbReference type="Proteomes" id="UP001162541"/>
    </source>
</evidence>
<evidence type="ECO:0000313" key="2">
    <source>
        <dbReference type="EMBL" id="BBN15040.1"/>
    </source>
</evidence>
<feature type="region of interest" description="Disordered" evidence="1">
    <location>
        <begin position="94"/>
        <end position="113"/>
    </location>
</feature>
<sequence>MASLSQPAGPTGLYPSVPTYDDVKKKERHRAMEDYGHRPDVYDMLFRFLNDLLTAQPKDPLEFMLKWASLEAKNPNKLGPPLKVDLSGNKYSLNVDLGKREQVDQASREKRPK</sequence>
<organism evidence="3 4">
    <name type="scientific">Marchantia polymorpha subsp. ruderalis</name>
    <dbReference type="NCBI Taxonomy" id="1480154"/>
    <lineage>
        <taxon>Eukaryota</taxon>
        <taxon>Viridiplantae</taxon>
        <taxon>Streptophyta</taxon>
        <taxon>Embryophyta</taxon>
        <taxon>Marchantiophyta</taxon>
        <taxon>Marchantiopsida</taxon>
        <taxon>Marchantiidae</taxon>
        <taxon>Marchantiales</taxon>
        <taxon>Marchantiaceae</taxon>
        <taxon>Marchantia</taxon>
    </lineage>
</organism>
<gene>
    <name evidence="3" type="ORF">AXG93_1952s1030</name>
    <name evidence="2" type="ORF">Mp_6g16460</name>
</gene>
<feature type="compositionally biased region" description="Basic and acidic residues" evidence="1">
    <location>
        <begin position="97"/>
        <end position="113"/>
    </location>
</feature>
<dbReference type="EMBL" id="AP019871">
    <property type="protein sequence ID" value="BBN15040.1"/>
    <property type="molecule type" value="Genomic_DNA"/>
</dbReference>
<keyword evidence="4" id="KW-1185">Reference proteome</keyword>
<dbReference type="Proteomes" id="UP000077202">
    <property type="component" value="Unassembled WGS sequence"/>
</dbReference>
<evidence type="ECO:0000313" key="3">
    <source>
        <dbReference type="EMBL" id="OAE33927.1"/>
    </source>
</evidence>